<protein>
    <submittedName>
        <fullName evidence="2">Beta-lactamase domain-containing protein</fullName>
    </submittedName>
</protein>
<name>F7YW74_9THEM</name>
<dbReference type="STRING" id="688269.Theth_1804"/>
<dbReference type="SUPFAM" id="SSF56281">
    <property type="entry name" value="Metallo-hydrolase/oxidoreductase"/>
    <property type="match status" value="1"/>
</dbReference>
<dbReference type="PANTHER" id="PTHR42951">
    <property type="entry name" value="METALLO-BETA-LACTAMASE DOMAIN-CONTAINING"/>
    <property type="match status" value="1"/>
</dbReference>
<dbReference type="Proteomes" id="UP000006804">
    <property type="component" value="Chromosome"/>
</dbReference>
<proteinExistence type="predicted"/>
<dbReference type="Gene3D" id="3.60.15.10">
    <property type="entry name" value="Ribonuclease Z/Hydroxyacylglutathione hydrolase-like"/>
    <property type="match status" value="1"/>
</dbReference>
<dbReference type="eggNOG" id="COG0491">
    <property type="taxonomic scope" value="Bacteria"/>
</dbReference>
<feature type="domain" description="Metallo-beta-lactamase" evidence="1">
    <location>
        <begin position="17"/>
        <end position="188"/>
    </location>
</feature>
<keyword evidence="3" id="KW-1185">Reference proteome</keyword>
<dbReference type="RefSeq" id="WP_013933054.1">
    <property type="nucleotide sequence ID" value="NC_015707.1"/>
</dbReference>
<dbReference type="HOGENOM" id="CLU_056342_5_2_0"/>
<dbReference type="KEGG" id="tta:Theth_1804"/>
<dbReference type="Pfam" id="PF00753">
    <property type="entry name" value="Lactamase_B"/>
    <property type="match status" value="1"/>
</dbReference>
<sequence>MIQKINDNIIVIGLDASSNVTIVIFQEGIIIVDTSLFPEKASKIRQFVENTIKKPILYVVNTHYHPDHCFGNAAFEDLQIISSAQTANNMTLMDQHYLENLPKIEKIVVPQVTFVEEWMDKRVLVKLVGGHTPDSSIVYVPSQKLLIAGDLIFNNLHAEIVPDSDLNQWLQVLESLKKYKIQYVVPGHGPVSGESCIEEMKKYLLKILRMIEGKITYKDLLNDPNFEKRKFPELFSWAIDNLLKQRVK</sequence>
<dbReference type="PATRIC" id="fig|688269.3.peg.1858"/>
<dbReference type="InterPro" id="IPR036866">
    <property type="entry name" value="RibonucZ/Hydroxyglut_hydro"/>
</dbReference>
<accession>F7YW74</accession>
<dbReference type="AlphaFoldDB" id="F7YW74"/>
<dbReference type="PANTHER" id="PTHR42951:SF4">
    <property type="entry name" value="ACYL-COENZYME A THIOESTERASE MBLAC2"/>
    <property type="match status" value="1"/>
</dbReference>
<evidence type="ECO:0000259" key="1">
    <source>
        <dbReference type="SMART" id="SM00849"/>
    </source>
</evidence>
<dbReference type="InterPro" id="IPR001279">
    <property type="entry name" value="Metallo-B-lactamas"/>
</dbReference>
<dbReference type="OrthoDB" id="420651at2"/>
<dbReference type="SMART" id="SM00849">
    <property type="entry name" value="Lactamase_B"/>
    <property type="match status" value="1"/>
</dbReference>
<organism evidence="2 3">
    <name type="scientific">Pseudothermotoga thermarum DSM 5069</name>
    <dbReference type="NCBI Taxonomy" id="688269"/>
    <lineage>
        <taxon>Bacteria</taxon>
        <taxon>Thermotogati</taxon>
        <taxon>Thermotogota</taxon>
        <taxon>Thermotogae</taxon>
        <taxon>Thermotogales</taxon>
        <taxon>Thermotogaceae</taxon>
        <taxon>Pseudothermotoga</taxon>
    </lineage>
</organism>
<dbReference type="InterPro" id="IPR050855">
    <property type="entry name" value="NDM-1-like"/>
</dbReference>
<evidence type="ECO:0000313" key="2">
    <source>
        <dbReference type="EMBL" id="AEH51846.1"/>
    </source>
</evidence>
<gene>
    <name evidence="2" type="ORF">Theth_1804</name>
</gene>
<dbReference type="CDD" id="cd16282">
    <property type="entry name" value="metallo-hydrolase-like_MBL-fold"/>
    <property type="match status" value="1"/>
</dbReference>
<dbReference type="EMBL" id="CP002351">
    <property type="protein sequence ID" value="AEH51846.1"/>
    <property type="molecule type" value="Genomic_DNA"/>
</dbReference>
<evidence type="ECO:0000313" key="3">
    <source>
        <dbReference type="Proteomes" id="UP000006804"/>
    </source>
</evidence>
<reference evidence="2 3" key="1">
    <citation type="submission" date="2010-11" db="EMBL/GenBank/DDBJ databases">
        <title>The complete genome of Thermotoga thermarum DSM 5069.</title>
        <authorList>
            <consortium name="US DOE Joint Genome Institute (JGI-PGF)"/>
            <person name="Lucas S."/>
            <person name="Copeland A."/>
            <person name="Lapidus A."/>
            <person name="Bruce D."/>
            <person name="Goodwin L."/>
            <person name="Pitluck S."/>
            <person name="Kyrpides N."/>
            <person name="Mavromatis K."/>
            <person name="Ivanova N."/>
            <person name="Zeytun A."/>
            <person name="Brettin T."/>
            <person name="Detter J.C."/>
            <person name="Tapia R."/>
            <person name="Han C."/>
            <person name="Land M."/>
            <person name="Hauser L."/>
            <person name="Markowitz V."/>
            <person name="Cheng J.-F."/>
            <person name="Hugenholtz P."/>
            <person name="Woyke T."/>
            <person name="Wu D."/>
            <person name="Spring S."/>
            <person name="Schroeder M."/>
            <person name="Brambilla E."/>
            <person name="Klenk H.-P."/>
            <person name="Eisen J.A."/>
        </authorList>
    </citation>
    <scope>NUCLEOTIDE SEQUENCE [LARGE SCALE GENOMIC DNA]</scope>
    <source>
        <strain evidence="2 3">DSM 5069</strain>
    </source>
</reference>